<proteinExistence type="predicted"/>
<dbReference type="AlphaFoldDB" id="V6LEB8"/>
<accession>V6LEB8</accession>
<evidence type="ECO:0000313" key="5">
    <source>
        <dbReference type="Proteomes" id="UP000018208"/>
    </source>
</evidence>
<evidence type="ECO:0000256" key="2">
    <source>
        <dbReference type="SAM" id="MobiDB-lite"/>
    </source>
</evidence>
<evidence type="ECO:0000313" key="4">
    <source>
        <dbReference type="EMBL" id="KAH0574853.1"/>
    </source>
</evidence>
<feature type="compositionally biased region" description="Polar residues" evidence="2">
    <location>
        <begin position="23"/>
        <end position="37"/>
    </location>
</feature>
<keyword evidence="1" id="KW-0175">Coiled coil</keyword>
<evidence type="ECO:0000256" key="1">
    <source>
        <dbReference type="SAM" id="Coils"/>
    </source>
</evidence>
<feature type="region of interest" description="Disordered" evidence="2">
    <location>
        <begin position="1"/>
        <end position="53"/>
    </location>
</feature>
<dbReference type="EMBL" id="KI546166">
    <property type="protein sequence ID" value="EST42041.1"/>
    <property type="molecule type" value="Genomic_DNA"/>
</dbReference>
<organism evidence="3">
    <name type="scientific">Spironucleus salmonicida</name>
    <dbReference type="NCBI Taxonomy" id="348837"/>
    <lineage>
        <taxon>Eukaryota</taxon>
        <taxon>Metamonada</taxon>
        <taxon>Diplomonadida</taxon>
        <taxon>Hexamitidae</taxon>
        <taxon>Hexamitinae</taxon>
        <taxon>Spironucleus</taxon>
    </lineage>
</organism>
<reference evidence="3 4" key="1">
    <citation type="journal article" date="2014" name="PLoS Genet.">
        <title>The Genome of Spironucleus salmonicida Highlights a Fish Pathogen Adapted to Fluctuating Environments.</title>
        <authorList>
            <person name="Xu F."/>
            <person name="Jerlstrom-Hultqvist J."/>
            <person name="Einarsson E."/>
            <person name="Astvaldsson A."/>
            <person name="Svard S.G."/>
            <person name="Andersson J.O."/>
        </authorList>
    </citation>
    <scope>NUCLEOTIDE SEQUENCE</scope>
    <source>
        <strain evidence="4">ATCC 50377</strain>
    </source>
</reference>
<dbReference type="VEuPathDB" id="GiardiaDB:SS50377_22468"/>
<reference evidence="4" key="2">
    <citation type="submission" date="2020-12" db="EMBL/GenBank/DDBJ databases">
        <title>New Spironucleus salmonicida genome in near-complete chromosomes.</title>
        <authorList>
            <person name="Xu F."/>
            <person name="Kurt Z."/>
            <person name="Jimenez-Gonzalez A."/>
            <person name="Astvaldsson A."/>
            <person name="Andersson J.O."/>
            <person name="Svard S.G."/>
        </authorList>
    </citation>
    <scope>NUCLEOTIDE SEQUENCE</scope>
    <source>
        <strain evidence="4">ATCC 50377</strain>
    </source>
</reference>
<keyword evidence="5" id="KW-1185">Reference proteome</keyword>
<sequence length="350" mass="40659">MSDFDFDESPMQVAQKPRFNPVQDVSTAPNQRASAPQTGLKKAQIDRPKKAKLPAPIQACNDCSDLKQAYKQLMEQEKEMKKVLREKQLEVKKQADLLVKTDQIPDTKSSQTKEQIRVLESQIQQAAQRIEAIKVGDPEKEKAIYQQRKLKEKPYLDFLQNTELLKSICEKLEIQRRVDLKRQHLGMLEAKLMNKGKGKFQINKIEIMNIRRSLGASREQIYALKDQRERNFNEIMELQNKLKIEFKADLEELFQGQSYEFRNLDLQFEKEENKDKVALLQVKRPVSPPAPPTLMDHEIPPIDPIIEVQQTPVQADQQLVQNDDQDDDFDEEYQSDNEQVEAKLMASLTK</sequence>
<evidence type="ECO:0000313" key="3">
    <source>
        <dbReference type="EMBL" id="EST42041.1"/>
    </source>
</evidence>
<name>V6LEB8_9EUKA</name>
<feature type="compositionally biased region" description="Acidic residues" evidence="2">
    <location>
        <begin position="323"/>
        <end position="339"/>
    </location>
</feature>
<dbReference type="Proteomes" id="UP000018208">
    <property type="component" value="Unassembled WGS sequence"/>
</dbReference>
<feature type="coiled-coil region" evidence="1">
    <location>
        <begin position="63"/>
        <end position="129"/>
    </location>
</feature>
<feature type="region of interest" description="Disordered" evidence="2">
    <location>
        <begin position="322"/>
        <end position="350"/>
    </location>
</feature>
<dbReference type="EMBL" id="AUWU02000003">
    <property type="protein sequence ID" value="KAH0574853.1"/>
    <property type="molecule type" value="Genomic_DNA"/>
</dbReference>
<protein>
    <submittedName>
        <fullName evidence="3">Uncharacterized protein</fullName>
    </submittedName>
</protein>
<gene>
    <name evidence="3" type="ORF">SS50377_18348</name>
    <name evidence="4" type="ORF">SS50377_22468</name>
</gene>